<dbReference type="OrthoDB" id="5457281at2"/>
<keyword evidence="1" id="KW-1133">Transmembrane helix</keyword>
<proteinExistence type="predicted"/>
<reference evidence="2 3" key="1">
    <citation type="submission" date="2018-05" db="EMBL/GenBank/DDBJ databases">
        <title>Complete genome sequence of Arcticibacterium luteifluviistationis SM1504T, a cytophagaceae bacterium isolated from Arctic surface seawater.</title>
        <authorList>
            <person name="Li Y."/>
            <person name="Qin Q.-L."/>
        </authorList>
    </citation>
    <scope>NUCLEOTIDE SEQUENCE [LARGE SCALE GENOMIC DNA]</scope>
    <source>
        <strain evidence="2 3">SM1504</strain>
    </source>
</reference>
<organism evidence="2 3">
    <name type="scientific">Arcticibacterium luteifluviistationis</name>
    <dbReference type="NCBI Taxonomy" id="1784714"/>
    <lineage>
        <taxon>Bacteria</taxon>
        <taxon>Pseudomonadati</taxon>
        <taxon>Bacteroidota</taxon>
        <taxon>Cytophagia</taxon>
        <taxon>Cytophagales</taxon>
        <taxon>Leadbetterellaceae</taxon>
        <taxon>Arcticibacterium</taxon>
    </lineage>
</organism>
<feature type="transmembrane region" description="Helical" evidence="1">
    <location>
        <begin position="163"/>
        <end position="182"/>
    </location>
</feature>
<dbReference type="RefSeq" id="WP_111370051.1">
    <property type="nucleotide sequence ID" value="NZ_CP029480.1"/>
</dbReference>
<feature type="transmembrane region" description="Helical" evidence="1">
    <location>
        <begin position="218"/>
        <end position="239"/>
    </location>
</feature>
<sequence>MPPVIAGVTYISKKWGNNLGGVIASLPWVAGPIILFIALEQGADFAISAIPGVMVGIIAWLVFCMTYIVVGQKQNIFVSIMAGYMAYLLTGLALQQVTPLFSVNLWYVITLLFILPCLKFFPTVKTERAKSRKILRFEIPLRMIMITLFVLLITYFADLLGPTWSGILTPFPVMTAVLAIFVNYTQGISQVRNIFIGQLTGIFGFTTFLYLQAHLLPIMSIGNAFMIGIAVDIAITLIMRQVFARIKFA</sequence>
<evidence type="ECO:0000313" key="3">
    <source>
        <dbReference type="Proteomes" id="UP000249873"/>
    </source>
</evidence>
<keyword evidence="1" id="KW-0812">Transmembrane</keyword>
<name>A0A2Z4G713_9BACT</name>
<dbReference type="EMBL" id="CP029480">
    <property type="protein sequence ID" value="AWV96949.1"/>
    <property type="molecule type" value="Genomic_DNA"/>
</dbReference>
<keyword evidence="3" id="KW-1185">Reference proteome</keyword>
<dbReference type="KEGG" id="als:DJ013_01665"/>
<protein>
    <submittedName>
        <fullName evidence="2">Uncharacterized protein</fullName>
    </submittedName>
</protein>
<dbReference type="Proteomes" id="UP000249873">
    <property type="component" value="Chromosome"/>
</dbReference>
<dbReference type="AlphaFoldDB" id="A0A2Z4G713"/>
<gene>
    <name evidence="2" type="ORF">DJ013_01665</name>
</gene>
<evidence type="ECO:0000313" key="2">
    <source>
        <dbReference type="EMBL" id="AWV96949.1"/>
    </source>
</evidence>
<accession>A0A2Z4G713</accession>
<feature type="transmembrane region" description="Helical" evidence="1">
    <location>
        <begin position="100"/>
        <end position="118"/>
    </location>
</feature>
<feature type="transmembrane region" description="Helical" evidence="1">
    <location>
        <begin position="19"/>
        <end position="39"/>
    </location>
</feature>
<feature type="transmembrane region" description="Helical" evidence="1">
    <location>
        <begin position="194"/>
        <end position="212"/>
    </location>
</feature>
<feature type="transmembrane region" description="Helical" evidence="1">
    <location>
        <begin position="45"/>
        <end position="69"/>
    </location>
</feature>
<keyword evidence="1" id="KW-0472">Membrane</keyword>
<feature type="transmembrane region" description="Helical" evidence="1">
    <location>
        <begin position="76"/>
        <end position="94"/>
    </location>
</feature>
<feature type="transmembrane region" description="Helical" evidence="1">
    <location>
        <begin position="139"/>
        <end position="157"/>
    </location>
</feature>
<evidence type="ECO:0000256" key="1">
    <source>
        <dbReference type="SAM" id="Phobius"/>
    </source>
</evidence>